<evidence type="ECO:0000313" key="4">
    <source>
        <dbReference type="Proteomes" id="UP000274358"/>
    </source>
</evidence>
<evidence type="ECO:0000256" key="1">
    <source>
        <dbReference type="SAM" id="SignalP"/>
    </source>
</evidence>
<sequence>MRHALSYIPCVLLAALVSNQAGMATDYRVKPSLEGTWTLKAAYDLHKDCSKSFGFGPAPAGTLLVDHAGSYSLQIYRSNRPTSATDAEGRQIDFKPNEIASTHYGRLSLDPASHTVTFHIEHAYNLLWNGTVQVRPYVLSGDELSYQVPAQPGSDAVAVSVWQRAKPASPASDP</sequence>
<organism evidence="3 4">
    <name type="scientific">Dyella choica</name>
    <dbReference type="NCBI Taxonomy" id="1927959"/>
    <lineage>
        <taxon>Bacteria</taxon>
        <taxon>Pseudomonadati</taxon>
        <taxon>Pseudomonadota</taxon>
        <taxon>Gammaproteobacteria</taxon>
        <taxon>Lysobacterales</taxon>
        <taxon>Rhodanobacteraceae</taxon>
        <taxon>Dyella</taxon>
    </lineage>
</organism>
<keyword evidence="4" id="KW-1185">Reference proteome</keyword>
<feature type="domain" description="Lipocalin-like" evidence="2">
    <location>
        <begin position="35"/>
        <end position="164"/>
    </location>
</feature>
<dbReference type="AlphaFoldDB" id="A0A3S0WYN7"/>
<name>A0A3S0WYN7_9GAMM</name>
<accession>A0A3S0WYN7</accession>
<reference evidence="3 4" key="1">
    <citation type="submission" date="2018-12" db="EMBL/GenBank/DDBJ databases">
        <title>Dyella dinghuensis sp. nov. DHOA06 and Dyella choica sp. nov. 4M-K27, isolated from forest soil.</title>
        <authorList>
            <person name="Qiu L.-H."/>
            <person name="Gao Z.-H."/>
        </authorList>
    </citation>
    <scope>NUCLEOTIDE SEQUENCE [LARGE SCALE GENOMIC DNA]</scope>
    <source>
        <strain evidence="3 4">4M-K27</strain>
    </source>
</reference>
<dbReference type="Proteomes" id="UP000274358">
    <property type="component" value="Unassembled WGS sequence"/>
</dbReference>
<feature type="signal peptide" evidence="1">
    <location>
        <begin position="1"/>
        <end position="23"/>
    </location>
</feature>
<dbReference type="Pfam" id="PF13924">
    <property type="entry name" value="Lipocalin_5"/>
    <property type="match status" value="1"/>
</dbReference>
<protein>
    <submittedName>
        <fullName evidence="3">Lipocalin-like domain protein</fullName>
    </submittedName>
</protein>
<comment type="caution">
    <text evidence="3">The sequence shown here is derived from an EMBL/GenBank/DDBJ whole genome shotgun (WGS) entry which is preliminary data.</text>
</comment>
<gene>
    <name evidence="3" type="ORF">EKH80_01120</name>
</gene>
<proteinExistence type="predicted"/>
<dbReference type="EMBL" id="RYYV01000001">
    <property type="protein sequence ID" value="RUL79828.1"/>
    <property type="molecule type" value="Genomic_DNA"/>
</dbReference>
<evidence type="ECO:0000313" key="3">
    <source>
        <dbReference type="EMBL" id="RUL79828.1"/>
    </source>
</evidence>
<evidence type="ECO:0000259" key="2">
    <source>
        <dbReference type="Pfam" id="PF13924"/>
    </source>
</evidence>
<keyword evidence="1" id="KW-0732">Signal</keyword>
<dbReference type="InterPro" id="IPR024311">
    <property type="entry name" value="Lipocalin-like"/>
</dbReference>
<feature type="chain" id="PRO_5018570117" evidence="1">
    <location>
        <begin position="24"/>
        <end position="174"/>
    </location>
</feature>